<evidence type="ECO:0000256" key="1">
    <source>
        <dbReference type="ARBA" id="ARBA00000077"/>
    </source>
</evidence>
<dbReference type="GeneID" id="81371536"/>
<comment type="caution">
    <text evidence="9">The sequence shown here is derived from an EMBL/GenBank/DDBJ whole genome shotgun (WGS) entry which is preliminary data.</text>
</comment>
<evidence type="ECO:0000256" key="2">
    <source>
        <dbReference type="ARBA" id="ARBA00005300"/>
    </source>
</evidence>
<dbReference type="GO" id="GO:0003676">
    <property type="term" value="F:nucleic acid binding"/>
    <property type="evidence" value="ECO:0007669"/>
    <property type="project" value="InterPro"/>
</dbReference>
<dbReference type="OrthoDB" id="407198at2759"/>
<evidence type="ECO:0000256" key="3">
    <source>
        <dbReference type="ARBA" id="ARBA00012180"/>
    </source>
</evidence>
<dbReference type="Proteomes" id="UP001147747">
    <property type="component" value="Unassembled WGS sequence"/>
</dbReference>
<evidence type="ECO:0000256" key="7">
    <source>
        <dbReference type="ARBA" id="ARBA00022801"/>
    </source>
</evidence>
<dbReference type="GO" id="GO:0004523">
    <property type="term" value="F:RNA-DNA hybrid ribonuclease activity"/>
    <property type="evidence" value="ECO:0007669"/>
    <property type="project" value="UniProtKB-EC"/>
</dbReference>
<dbReference type="InterPro" id="IPR050092">
    <property type="entry name" value="RNase_H"/>
</dbReference>
<sequence length="288" mass="32401">MESRPDIDSPADSSVLLPSGQLVCRPHQLVVCSLCRTDHILPDQTPSRRNGMNNLPIRCLGYMPTTRLILPGTFVPPNQEDTPDTLFKALHVSMTPPICRVVRKGYNAQHLIYTGGSCPGLGSLNPKAGCAYVFAPVLQRIVRPYAYVSFRLENKGPTDEWHSQTKERADLRAVIGALRFRSWKGMEECSSLVIATDSGYVVEGITSRVIDWLNNGWSTQVNTPVKNQDLWKYLLKELENAWLASGMRVQFWQITREQNWVAKRVAKEAVNERGEIDFIHDIGPLAEL</sequence>
<dbReference type="SUPFAM" id="SSF53098">
    <property type="entry name" value="Ribonuclease H-like"/>
    <property type="match status" value="1"/>
</dbReference>
<gene>
    <name evidence="9" type="ORF">N7509_007919</name>
</gene>
<keyword evidence="5" id="KW-0479">Metal-binding</keyword>
<evidence type="ECO:0000256" key="4">
    <source>
        <dbReference type="ARBA" id="ARBA00022722"/>
    </source>
</evidence>
<dbReference type="PROSITE" id="PS50879">
    <property type="entry name" value="RNASE_H_1"/>
    <property type="match status" value="1"/>
</dbReference>
<keyword evidence="4" id="KW-0540">Nuclease</keyword>
<dbReference type="AlphaFoldDB" id="A0A9W9VZX2"/>
<organism evidence="9 10">
    <name type="scientific">Penicillium cosmopolitanum</name>
    <dbReference type="NCBI Taxonomy" id="1131564"/>
    <lineage>
        <taxon>Eukaryota</taxon>
        <taxon>Fungi</taxon>
        <taxon>Dikarya</taxon>
        <taxon>Ascomycota</taxon>
        <taxon>Pezizomycotina</taxon>
        <taxon>Eurotiomycetes</taxon>
        <taxon>Eurotiomycetidae</taxon>
        <taxon>Eurotiales</taxon>
        <taxon>Aspergillaceae</taxon>
        <taxon>Penicillium</taxon>
    </lineage>
</organism>
<dbReference type="CDD" id="cd13934">
    <property type="entry name" value="RNase_H_Dikarya_like"/>
    <property type="match status" value="1"/>
</dbReference>
<dbReference type="RefSeq" id="XP_056488107.1">
    <property type="nucleotide sequence ID" value="XM_056632556.1"/>
</dbReference>
<reference evidence="9" key="2">
    <citation type="journal article" date="2023" name="IMA Fungus">
        <title>Comparative genomic study of the Penicillium genus elucidates a diverse pangenome and 15 lateral gene transfer events.</title>
        <authorList>
            <person name="Petersen C."/>
            <person name="Sorensen T."/>
            <person name="Nielsen M.R."/>
            <person name="Sondergaard T.E."/>
            <person name="Sorensen J.L."/>
            <person name="Fitzpatrick D.A."/>
            <person name="Frisvad J.C."/>
            <person name="Nielsen K.L."/>
        </authorList>
    </citation>
    <scope>NUCLEOTIDE SEQUENCE</scope>
    <source>
        <strain evidence="9">IBT 29677</strain>
    </source>
</reference>
<dbReference type="EC" id="3.1.26.4" evidence="3"/>
<dbReference type="InterPro" id="IPR036397">
    <property type="entry name" value="RNaseH_sf"/>
</dbReference>
<evidence type="ECO:0000313" key="10">
    <source>
        <dbReference type="Proteomes" id="UP001147747"/>
    </source>
</evidence>
<keyword evidence="10" id="KW-1185">Reference proteome</keyword>
<dbReference type="PANTHER" id="PTHR10642">
    <property type="entry name" value="RIBONUCLEASE H1"/>
    <property type="match status" value="1"/>
</dbReference>
<keyword evidence="7" id="KW-0378">Hydrolase</keyword>
<evidence type="ECO:0000259" key="8">
    <source>
        <dbReference type="PROSITE" id="PS50879"/>
    </source>
</evidence>
<dbReference type="Pfam" id="PF00075">
    <property type="entry name" value="RNase_H"/>
    <property type="match status" value="1"/>
</dbReference>
<reference evidence="9" key="1">
    <citation type="submission" date="2022-12" db="EMBL/GenBank/DDBJ databases">
        <authorList>
            <person name="Petersen C."/>
        </authorList>
    </citation>
    <scope>NUCLEOTIDE SEQUENCE</scope>
    <source>
        <strain evidence="9">IBT 29677</strain>
    </source>
</reference>
<comment type="similarity">
    <text evidence="2">Belongs to the RNase H family.</text>
</comment>
<dbReference type="GO" id="GO:0043137">
    <property type="term" value="P:DNA replication, removal of RNA primer"/>
    <property type="evidence" value="ECO:0007669"/>
    <property type="project" value="TreeGrafter"/>
</dbReference>
<dbReference type="InterPro" id="IPR012337">
    <property type="entry name" value="RNaseH-like_sf"/>
</dbReference>
<evidence type="ECO:0000313" key="9">
    <source>
        <dbReference type="EMBL" id="KAJ5392429.1"/>
    </source>
</evidence>
<feature type="domain" description="RNase H type-1" evidence="8">
    <location>
        <begin position="106"/>
        <end position="271"/>
    </location>
</feature>
<dbReference type="GO" id="GO:0046872">
    <property type="term" value="F:metal ion binding"/>
    <property type="evidence" value="ECO:0007669"/>
    <property type="project" value="UniProtKB-KW"/>
</dbReference>
<evidence type="ECO:0000256" key="5">
    <source>
        <dbReference type="ARBA" id="ARBA00022723"/>
    </source>
</evidence>
<name>A0A9W9VZX2_9EURO</name>
<dbReference type="PANTHER" id="PTHR10642:SF26">
    <property type="entry name" value="RIBONUCLEASE H1"/>
    <property type="match status" value="1"/>
</dbReference>
<dbReference type="InterPro" id="IPR002156">
    <property type="entry name" value="RNaseH_domain"/>
</dbReference>
<dbReference type="Gene3D" id="3.30.420.10">
    <property type="entry name" value="Ribonuclease H-like superfamily/Ribonuclease H"/>
    <property type="match status" value="1"/>
</dbReference>
<comment type="catalytic activity">
    <reaction evidence="1">
        <text>Endonucleolytic cleavage to 5'-phosphomonoester.</text>
        <dbReference type="EC" id="3.1.26.4"/>
    </reaction>
</comment>
<accession>A0A9W9VZX2</accession>
<evidence type="ECO:0000256" key="6">
    <source>
        <dbReference type="ARBA" id="ARBA00022759"/>
    </source>
</evidence>
<keyword evidence="6" id="KW-0255">Endonuclease</keyword>
<protein>
    <recommendedName>
        <fullName evidence="3">ribonuclease H</fullName>
        <ecNumber evidence="3">3.1.26.4</ecNumber>
    </recommendedName>
</protein>
<dbReference type="EMBL" id="JAPZBU010000008">
    <property type="protein sequence ID" value="KAJ5392429.1"/>
    <property type="molecule type" value="Genomic_DNA"/>
</dbReference>
<proteinExistence type="inferred from homology"/>